<dbReference type="STRING" id="292563.Cyast_0698"/>
<organism evidence="1 2">
    <name type="scientific">Cyanobacterium stanieri (strain ATCC 29140 / PCC 7202)</name>
    <dbReference type="NCBI Taxonomy" id="292563"/>
    <lineage>
        <taxon>Bacteria</taxon>
        <taxon>Bacillati</taxon>
        <taxon>Cyanobacteriota</taxon>
        <taxon>Cyanophyceae</taxon>
        <taxon>Oscillatoriophycideae</taxon>
        <taxon>Chroococcales</taxon>
        <taxon>Geminocystaceae</taxon>
        <taxon>Cyanobacterium</taxon>
    </lineage>
</organism>
<gene>
    <name evidence="1" type="ordered locus">Cyast_0698</name>
</gene>
<dbReference type="HOGENOM" id="CLU_028870_0_0_3"/>
<dbReference type="KEGG" id="csn:Cyast_0698"/>
<reference evidence="2" key="1">
    <citation type="journal article" date="2013" name="Proc. Natl. Acad. Sci. U.S.A.">
        <title>Improving the coverage of the cyanobacterial phylum using diversity-driven genome sequencing.</title>
        <authorList>
            <person name="Shih P.M."/>
            <person name="Wu D."/>
            <person name="Latifi A."/>
            <person name="Axen S.D."/>
            <person name="Fewer D.P."/>
            <person name="Talla E."/>
            <person name="Calteau A."/>
            <person name="Cai F."/>
            <person name="Tandeau de Marsac N."/>
            <person name="Rippka R."/>
            <person name="Herdman M."/>
            <person name="Sivonen K."/>
            <person name="Coursin T."/>
            <person name="Laurent T."/>
            <person name="Goodwin L."/>
            <person name="Nolan M."/>
            <person name="Davenport K.W."/>
            <person name="Han C.S."/>
            <person name="Rubin E.M."/>
            <person name="Eisen J.A."/>
            <person name="Woyke T."/>
            <person name="Gugger M."/>
            <person name="Kerfeld C.A."/>
        </authorList>
    </citation>
    <scope>NUCLEOTIDE SEQUENCE [LARGE SCALE GENOMIC DNA]</scope>
    <source>
        <strain evidence="2">ATCC 29140 / PCC 7202</strain>
    </source>
</reference>
<accession>K9YKR3</accession>
<evidence type="ECO:0000313" key="1">
    <source>
        <dbReference type="EMBL" id="AFZ46673.1"/>
    </source>
</evidence>
<dbReference type="AlphaFoldDB" id="K9YKR3"/>
<dbReference type="EMBL" id="CP003940">
    <property type="protein sequence ID" value="AFZ46673.1"/>
    <property type="molecule type" value="Genomic_DNA"/>
</dbReference>
<dbReference type="BioCyc" id="CSTA292563:G1353-703-MONOMER"/>
<proteinExistence type="predicted"/>
<protein>
    <submittedName>
        <fullName evidence="1">Uncharacterized protein</fullName>
    </submittedName>
</protein>
<sequence length="548" mass="62115">MSSTQESSSPYKSRLFNFFNRQYLKVNSSLGISVRQFTQTVNTGIATILYPFYVLLKNTKKITNIFSPSAESQKTTQLNQTQEKISSDYILEQVSEQVTNIPEVPKLRGKSVQGLANLIENKKMVIAKPNNQTKVVFSYQQTQAIDTIISKIVGEYQTKKELLLIGKSEAKKQINSSKNNVGSLLNFFGHRKISRDLEQIKNSELAENNSQKIFTEESPPPNKILLFIDQVFIKIENGTLTVFKKEHSDITSGHNTEEISQDKSPDKNYLLRLIEAAINYFFTSDNKQSLGINASTKDEKTLNDSTSKNNNVITSTNHNQEINQAIQGIVNQTQEILPVIQAQTEKLMVKGLSQASVVKNKFNAVINHDDNPLNIQALIWAAIDYFFNVKLNKDKPLTFSQTTEELLLIDGQISDPWLSWEDLYGEKKPSILEDNINKINDSHIVINPPSESDLQTVEDNSKNKGELIIEKELDNEIITFIEEKEFNDVQKHPSEGEIEAKVITIGYDKHFLEIILEKLDTVILALEELILKIIGFCQSLIKKILKSE</sequence>
<dbReference type="Proteomes" id="UP000010483">
    <property type="component" value="Chromosome"/>
</dbReference>
<name>K9YKR3_CYASC</name>
<evidence type="ECO:0000313" key="2">
    <source>
        <dbReference type="Proteomes" id="UP000010483"/>
    </source>
</evidence>
<keyword evidence="2" id="KW-1185">Reference proteome</keyword>